<evidence type="ECO:0000313" key="2">
    <source>
        <dbReference type="EMBL" id="PZQ46985.1"/>
    </source>
</evidence>
<dbReference type="SMART" id="SM00028">
    <property type="entry name" value="TPR"/>
    <property type="match status" value="2"/>
</dbReference>
<dbReference type="InterPro" id="IPR016032">
    <property type="entry name" value="Sig_transdc_resp-reg_C-effctor"/>
</dbReference>
<dbReference type="SUPFAM" id="SSF48452">
    <property type="entry name" value="TPR-like"/>
    <property type="match status" value="1"/>
</dbReference>
<dbReference type="EMBL" id="QFPW01000019">
    <property type="protein sequence ID" value="PZQ46985.1"/>
    <property type="molecule type" value="Genomic_DNA"/>
</dbReference>
<dbReference type="Proteomes" id="UP000249185">
    <property type="component" value="Unassembled WGS sequence"/>
</dbReference>
<dbReference type="InterPro" id="IPR019734">
    <property type="entry name" value="TPR_rpt"/>
</dbReference>
<evidence type="ECO:0000256" key="1">
    <source>
        <dbReference type="PROSITE-ProRule" id="PRU00339"/>
    </source>
</evidence>
<dbReference type="Gene3D" id="1.10.10.10">
    <property type="entry name" value="Winged helix-like DNA-binding domain superfamily/Winged helix DNA-binding domain"/>
    <property type="match status" value="1"/>
</dbReference>
<gene>
    <name evidence="2" type="ORF">DI556_18530</name>
</gene>
<protein>
    <submittedName>
        <fullName evidence="2">Uncharacterized protein</fullName>
    </submittedName>
</protein>
<name>A0A2W5N892_RHOSU</name>
<dbReference type="AlphaFoldDB" id="A0A2W5N892"/>
<sequence>MIRGDGTDVTPTGRKAQGLLALLGVAPEYRRPRTWIQDKLWSTQTSELGANSLRQELARLRRILGDSKECLVSEHGGLGLDPRKVRVRLDPAPGDWEMTGEPPEFVDGLDIVDPEFEEWVRDQRTAFRDRYEQLAPAVTEIRPAERPTEAPGAQPPSIAILPIDVLGDKEAGAVLATCLALDIISHLTRFRRLDVIAYATTSNFVVHGMTASEMGRRLGARYITQGTLLVTGGRMRLKFDLVEAESHRVLWSDTINAGCDEMLDVEAEMATACAAGVMVEIDQIERARVRARNPESLAAYELCIRGLDEILRVDPNGCLTAISYFNQAVSRERGYARALSGISRAHGFQWKYRWAEDLGAALDQAENFALLAVESDINDASANAGLGWVALYRREHDRSLEAYRRAMQLNPSDADILAEYADALKHNGSAPDSIPLFERAIRLNPYASDHYLKDLADAHFFCEDYETAIKTVHRMRRPHLSNRILAASYALVGDDAAARRTAEAIRRAFPDFSATEWLRSVPDRHPADTERFLEGLRRAGL</sequence>
<keyword evidence="1" id="KW-0802">TPR repeat</keyword>
<accession>A0A2W5N892</accession>
<dbReference type="Gene3D" id="1.25.40.10">
    <property type="entry name" value="Tetratricopeptide repeat domain"/>
    <property type="match status" value="1"/>
</dbReference>
<dbReference type="InterPro" id="IPR036388">
    <property type="entry name" value="WH-like_DNA-bd_sf"/>
</dbReference>
<dbReference type="SUPFAM" id="SSF46894">
    <property type="entry name" value="C-terminal effector domain of the bipartite response regulators"/>
    <property type="match status" value="1"/>
</dbReference>
<organism evidence="2 3">
    <name type="scientific">Rhodovulum sulfidophilum</name>
    <name type="common">Rhodobacter sulfidophilus</name>
    <dbReference type="NCBI Taxonomy" id="35806"/>
    <lineage>
        <taxon>Bacteria</taxon>
        <taxon>Pseudomonadati</taxon>
        <taxon>Pseudomonadota</taxon>
        <taxon>Alphaproteobacteria</taxon>
        <taxon>Rhodobacterales</taxon>
        <taxon>Paracoccaceae</taxon>
        <taxon>Rhodovulum</taxon>
    </lineage>
</organism>
<dbReference type="GO" id="GO:0003677">
    <property type="term" value="F:DNA binding"/>
    <property type="evidence" value="ECO:0007669"/>
    <property type="project" value="InterPro"/>
</dbReference>
<dbReference type="InterPro" id="IPR011990">
    <property type="entry name" value="TPR-like_helical_dom_sf"/>
</dbReference>
<feature type="repeat" description="TPR" evidence="1">
    <location>
        <begin position="380"/>
        <end position="413"/>
    </location>
</feature>
<reference evidence="2 3" key="1">
    <citation type="submission" date="2017-08" db="EMBL/GenBank/DDBJ databases">
        <title>Infants hospitalized years apart are colonized by the same room-sourced microbial strains.</title>
        <authorList>
            <person name="Brooks B."/>
            <person name="Olm M.R."/>
            <person name="Firek B.A."/>
            <person name="Baker R."/>
            <person name="Thomas B.C."/>
            <person name="Morowitz M.J."/>
            <person name="Banfield J.F."/>
        </authorList>
    </citation>
    <scope>NUCLEOTIDE SEQUENCE [LARGE SCALE GENOMIC DNA]</scope>
    <source>
        <strain evidence="2">S2_005_002_R2_34</strain>
    </source>
</reference>
<comment type="caution">
    <text evidence="2">The sequence shown here is derived from an EMBL/GenBank/DDBJ whole genome shotgun (WGS) entry which is preliminary data.</text>
</comment>
<dbReference type="GO" id="GO:0006355">
    <property type="term" value="P:regulation of DNA-templated transcription"/>
    <property type="evidence" value="ECO:0007669"/>
    <property type="project" value="InterPro"/>
</dbReference>
<proteinExistence type="predicted"/>
<evidence type="ECO:0000313" key="3">
    <source>
        <dbReference type="Proteomes" id="UP000249185"/>
    </source>
</evidence>
<dbReference type="PROSITE" id="PS50005">
    <property type="entry name" value="TPR"/>
    <property type="match status" value="1"/>
</dbReference>